<comment type="caution">
    <text evidence="1">The sequence shown here is derived from an EMBL/GenBank/DDBJ whole genome shotgun (WGS) entry which is preliminary data.</text>
</comment>
<dbReference type="Gene3D" id="3.40.50.1820">
    <property type="entry name" value="alpha/beta hydrolase"/>
    <property type="match status" value="1"/>
</dbReference>
<dbReference type="AlphaFoldDB" id="A0A9N8ZSF4"/>
<sequence>MLWSSLSYIPLLAEYGYFRFFVLAWSSGDKMLYNLLALRLRHMGYVVVVPNYSLYPKVKINGMLSDVKRALIWTEKYIKQYMWESQRGVEEVSALGRVMVSLLSNVVKNNDVDVDQLRDLLPSKILLIHGDRDSTVPLEQSLMFSPFKNKFTPHLDSELRNFMVNYDENYHYFDYIDDDEYLAC</sequence>
<evidence type="ECO:0000313" key="2">
    <source>
        <dbReference type="Proteomes" id="UP000789706"/>
    </source>
</evidence>
<dbReference type="InterPro" id="IPR029058">
    <property type="entry name" value="AB_hydrolase_fold"/>
</dbReference>
<protein>
    <submittedName>
        <fullName evidence="1">3904_t:CDS:1</fullName>
    </submittedName>
</protein>
<evidence type="ECO:0000313" key="1">
    <source>
        <dbReference type="EMBL" id="CAG8505144.1"/>
    </source>
</evidence>
<gene>
    <name evidence="1" type="ORF">DEBURN_LOCUS4883</name>
</gene>
<proteinExistence type="predicted"/>
<dbReference type="SUPFAM" id="SSF53474">
    <property type="entry name" value="alpha/beta-Hydrolases"/>
    <property type="match status" value="1"/>
</dbReference>
<reference evidence="1" key="1">
    <citation type="submission" date="2021-06" db="EMBL/GenBank/DDBJ databases">
        <authorList>
            <person name="Kallberg Y."/>
            <person name="Tangrot J."/>
            <person name="Rosling A."/>
        </authorList>
    </citation>
    <scope>NUCLEOTIDE SEQUENCE</scope>
    <source>
        <strain evidence="1">AZ414A</strain>
    </source>
</reference>
<name>A0A9N8ZSF4_9GLOM</name>
<accession>A0A9N8ZSF4</accession>
<dbReference type="OrthoDB" id="6495301at2759"/>
<keyword evidence="2" id="KW-1185">Reference proteome</keyword>
<dbReference type="EMBL" id="CAJVPK010000400">
    <property type="protein sequence ID" value="CAG8505144.1"/>
    <property type="molecule type" value="Genomic_DNA"/>
</dbReference>
<organism evidence="1 2">
    <name type="scientific">Diversispora eburnea</name>
    <dbReference type="NCBI Taxonomy" id="1213867"/>
    <lineage>
        <taxon>Eukaryota</taxon>
        <taxon>Fungi</taxon>
        <taxon>Fungi incertae sedis</taxon>
        <taxon>Mucoromycota</taxon>
        <taxon>Glomeromycotina</taxon>
        <taxon>Glomeromycetes</taxon>
        <taxon>Diversisporales</taxon>
        <taxon>Diversisporaceae</taxon>
        <taxon>Diversispora</taxon>
    </lineage>
</organism>
<dbReference type="Proteomes" id="UP000789706">
    <property type="component" value="Unassembled WGS sequence"/>
</dbReference>